<gene>
    <name evidence="1" type="ORF">CQR37_15410</name>
</gene>
<accession>A0A242EVU6</accession>
<dbReference type="Pfam" id="PF09860">
    <property type="entry name" value="DUF2087"/>
    <property type="match status" value="1"/>
</dbReference>
<dbReference type="EMBL" id="PCGC01000217">
    <property type="protein sequence ID" value="PHL20270.1"/>
    <property type="molecule type" value="Genomic_DNA"/>
</dbReference>
<dbReference type="Proteomes" id="UP000224303">
    <property type="component" value="Unassembled WGS sequence"/>
</dbReference>
<protein>
    <submittedName>
        <fullName evidence="1">DUF2087 domain-containing protein</fullName>
    </submittedName>
</protein>
<evidence type="ECO:0000313" key="2">
    <source>
        <dbReference type="Proteomes" id="UP000224303"/>
    </source>
</evidence>
<name>A0A242EVU6_ENTFC</name>
<dbReference type="RefSeq" id="WP_002290286.1">
    <property type="nucleotide sequence ID" value="NZ_CABGIO010000010.1"/>
</dbReference>
<dbReference type="AlphaFoldDB" id="A0A242EVU6"/>
<sequence>MIYTYTEQEKMKVLETFMKDGKVKQVPSATKKKYILLKEVLKRFEHGVIYTETEVNSILMDIFSSADYVEQRRYLITFGFFKRSSDGRAYQLMGNEN</sequence>
<organism evidence="1 2">
    <name type="scientific">Enterococcus faecium</name>
    <name type="common">Streptococcus faecium</name>
    <dbReference type="NCBI Taxonomy" id="1352"/>
    <lineage>
        <taxon>Bacteria</taxon>
        <taxon>Bacillati</taxon>
        <taxon>Bacillota</taxon>
        <taxon>Bacilli</taxon>
        <taxon>Lactobacillales</taxon>
        <taxon>Enterococcaceae</taxon>
        <taxon>Enterococcus</taxon>
    </lineage>
</organism>
<proteinExistence type="predicted"/>
<dbReference type="InterPro" id="IPR018656">
    <property type="entry name" value="DUF2087"/>
</dbReference>
<comment type="caution">
    <text evidence="1">The sequence shown here is derived from an EMBL/GenBank/DDBJ whole genome shotgun (WGS) entry which is preliminary data.</text>
</comment>
<evidence type="ECO:0000313" key="1">
    <source>
        <dbReference type="EMBL" id="PHL20270.1"/>
    </source>
</evidence>
<reference evidence="1 2" key="1">
    <citation type="submission" date="2017-10" db="EMBL/GenBank/DDBJ databases">
        <title>Draft genomes of the Enterococcus faecium isolated from human feces before and after Helicobacter pylori eradication therapy.</title>
        <authorList>
            <person name="Prianichniikov N.A."/>
            <person name="Glushchenko O.E."/>
            <person name="Malakhova M.V."/>
        </authorList>
    </citation>
    <scope>NUCLEOTIDE SEQUENCE [LARGE SCALE GENOMIC DNA]</scope>
    <source>
        <strain evidence="1 2">Hp_5-7</strain>
    </source>
</reference>